<reference evidence="10 11" key="1">
    <citation type="journal article" date="2018" name="Parasitology">
        <title>The reduced genome of Candidatus Kinetoplastibacterium sorsogonicusi, the endosymbiont of Kentomonas sorsogonicus (Trypanosomatidae): loss of the haem-synthesis pathway.</title>
        <authorList>
            <person name="Silva F.M."/>
            <person name="Kostygov A.Y."/>
            <person name="Spodareva V.V."/>
            <person name="Butenko A."/>
            <person name="Tossou R."/>
            <person name="Lukes J."/>
            <person name="Yurchenko V."/>
            <person name="Alves J.M.P."/>
        </authorList>
    </citation>
    <scope>NUCLEOTIDE SEQUENCE [LARGE SCALE GENOMIC DNA]</scope>
    <source>
        <strain evidence="10 11">MF-08</strain>
    </source>
</reference>
<evidence type="ECO:0000256" key="6">
    <source>
        <dbReference type="ARBA" id="ARBA00023186"/>
    </source>
</evidence>
<dbReference type="RefSeq" id="WP_108673796.1">
    <property type="nucleotide sequence ID" value="NZ_CP025628.1"/>
</dbReference>
<keyword evidence="10" id="KW-0413">Isomerase</keyword>
<evidence type="ECO:0000313" key="11">
    <source>
        <dbReference type="Proteomes" id="UP000266796"/>
    </source>
</evidence>
<evidence type="ECO:0000256" key="8">
    <source>
        <dbReference type="SAM" id="Phobius"/>
    </source>
</evidence>
<gene>
    <name evidence="10" type="primary">ppiD</name>
    <name evidence="10" type="ORF">CKSOR_00256</name>
</gene>
<dbReference type="Pfam" id="PF13145">
    <property type="entry name" value="Rotamase_2"/>
    <property type="match status" value="1"/>
</dbReference>
<proteinExistence type="inferred from homology"/>
<dbReference type="InterPro" id="IPR052029">
    <property type="entry name" value="PpiD_chaperone"/>
</dbReference>
<evidence type="ECO:0000256" key="3">
    <source>
        <dbReference type="ARBA" id="ARBA00022692"/>
    </source>
</evidence>
<dbReference type="Proteomes" id="UP000266796">
    <property type="component" value="Chromosome"/>
</dbReference>
<evidence type="ECO:0000256" key="1">
    <source>
        <dbReference type="ARBA" id="ARBA00004401"/>
    </source>
</evidence>
<evidence type="ECO:0000256" key="4">
    <source>
        <dbReference type="ARBA" id="ARBA00022989"/>
    </source>
</evidence>
<feature type="transmembrane region" description="Helical" evidence="8">
    <location>
        <begin position="12"/>
        <end position="32"/>
    </location>
</feature>
<dbReference type="PANTHER" id="PTHR47529:SF1">
    <property type="entry name" value="PERIPLASMIC CHAPERONE PPID"/>
    <property type="match status" value="1"/>
</dbReference>
<dbReference type="PANTHER" id="PTHR47529">
    <property type="entry name" value="PEPTIDYL-PROLYL CIS-TRANS ISOMERASE D"/>
    <property type="match status" value="1"/>
</dbReference>
<evidence type="ECO:0000256" key="5">
    <source>
        <dbReference type="ARBA" id="ARBA00023136"/>
    </source>
</evidence>
<sequence length="644" mass="76472">MFEFMRNYKKWFLLILLIFIIPSFILASFYTFSENKYDKYTKQDLVVIGKHAISLDDFRNTYIKVIKKIESEIGDQFDYKKLDTINMRIKVLHDMIREKLLHIVATDNNFKVSEDFVRNAIKAIDWGQGNNNFSFDHYANFLSTRGIDPYVFENFYRNKLSAEQILNNITISSHFPESLANLYAKSFFQKRFIKIIDYQSKMFNDKNSFTDEEIKDWYYKYNSKLILPENIDLEYIELNFDSIIKNLVINNDELLSFYKKNKINFITPEKRKFNYIKIFLNHNISQLEKSNILKNFIDIKANINTKTYSIDNLKKDLMLIKGINKIDLFLDNYLTEEEFINKFNINIKNDIFKMKHNEISNIIDFQNDFYIFEIKNIENANVLSFDLVKDKIQQKLRLEKANLIFYEKYNMLSQKISKNIDLKEIAKNLNLKYEKLNIKKNVTVDNHSIFNNSKIISELFKPEFLKNKSNSDIIKLSNQNFIACKVIKHNLSYLPTLEEAKFNIQSILDNEISIKNAISYGQNELKLLKNGDRRLENLKFSEIIEISRNSNCYNLSDKLIDYVMKIPLNEIPGYFGLPYDNGFFLIYIEKVEDINDFALTQEFNTFLSNSYGDCEAYSIFHELCDQYKVKILDSTKNLLELQTF</sequence>
<dbReference type="OrthoDB" id="9812372at2"/>
<keyword evidence="5 8" id="KW-0472">Membrane</keyword>
<comment type="subcellular location">
    <subcellularLocation>
        <location evidence="1">Cell membrane</location>
        <topology evidence="1">Single-pass type II membrane protein</topology>
    </subcellularLocation>
</comment>
<dbReference type="InterPro" id="IPR027304">
    <property type="entry name" value="Trigger_fact/SurA_dom_sf"/>
</dbReference>
<keyword evidence="2" id="KW-1003">Cell membrane</keyword>
<feature type="domain" description="PpiC" evidence="9">
    <location>
        <begin position="250"/>
        <end position="390"/>
    </location>
</feature>
<organism evidence="10 11">
    <name type="scientific">Candidatus Kinetoplastidibacterium kentomonadis</name>
    <dbReference type="NCBI Taxonomy" id="1576550"/>
    <lineage>
        <taxon>Bacteria</taxon>
        <taxon>Pseudomonadati</taxon>
        <taxon>Pseudomonadota</taxon>
        <taxon>Betaproteobacteria</taxon>
        <taxon>Candidatus Kinetoplastidibacterium</taxon>
    </lineage>
</organism>
<dbReference type="InterPro" id="IPR000297">
    <property type="entry name" value="PPIase_PpiC"/>
</dbReference>
<dbReference type="Pfam" id="PF13624">
    <property type="entry name" value="SurA_N_3"/>
    <property type="match status" value="1"/>
</dbReference>
<dbReference type="KEGG" id="kso:CKSOR_00256"/>
<keyword evidence="11" id="KW-1185">Reference proteome</keyword>
<evidence type="ECO:0000259" key="9">
    <source>
        <dbReference type="Pfam" id="PF13145"/>
    </source>
</evidence>
<evidence type="ECO:0000313" key="10">
    <source>
        <dbReference type="EMBL" id="AWD32378.1"/>
    </source>
</evidence>
<protein>
    <submittedName>
        <fullName evidence="10">Peptidyl-prolyl cis-trans isomerase D</fullName>
        <ecNumber evidence="10">5.2.1.8</ecNumber>
    </submittedName>
</protein>
<comment type="similarity">
    <text evidence="7">Belongs to the PpiD chaperone family.</text>
</comment>
<name>A0A3Q8EWW4_9PROT</name>
<dbReference type="EC" id="5.2.1.8" evidence="10"/>
<keyword evidence="3 8" id="KW-0812">Transmembrane</keyword>
<evidence type="ECO:0000256" key="2">
    <source>
        <dbReference type="ARBA" id="ARBA00022475"/>
    </source>
</evidence>
<dbReference type="SUPFAM" id="SSF109998">
    <property type="entry name" value="Triger factor/SurA peptide-binding domain-like"/>
    <property type="match status" value="1"/>
</dbReference>
<evidence type="ECO:0000256" key="7">
    <source>
        <dbReference type="ARBA" id="ARBA00038408"/>
    </source>
</evidence>
<dbReference type="EMBL" id="CP025628">
    <property type="protein sequence ID" value="AWD32378.1"/>
    <property type="molecule type" value="Genomic_DNA"/>
</dbReference>
<dbReference type="AlphaFoldDB" id="A0A3Q8EWW4"/>
<dbReference type="GO" id="GO:0003755">
    <property type="term" value="F:peptidyl-prolyl cis-trans isomerase activity"/>
    <property type="evidence" value="ECO:0007669"/>
    <property type="project" value="UniProtKB-EC"/>
</dbReference>
<keyword evidence="6" id="KW-0143">Chaperone</keyword>
<keyword evidence="4 8" id="KW-1133">Transmembrane helix</keyword>
<dbReference type="Gene3D" id="1.10.4030.10">
    <property type="entry name" value="Porin chaperone SurA, peptide-binding domain"/>
    <property type="match status" value="1"/>
</dbReference>
<dbReference type="GO" id="GO:0005886">
    <property type="term" value="C:plasma membrane"/>
    <property type="evidence" value="ECO:0007669"/>
    <property type="project" value="UniProtKB-SubCell"/>
</dbReference>
<accession>A0A3Q8EWW4</accession>